<sequence>MRSSLLALAAPAAAFLVMPEMAPAANPEQSEGAFKALPIEDLGPFALPPSVQSQTVHVPCNECRGKDASLRFDINVHDNSKLMVNNFEVYPADEPVGDLLALVTESNGVTEEEELSWVIWWQVVDQDKAQGMYVVDFHLGVGSVGASPVSDVSLAMSLIIGPNGEILIADVQTNGPSEPSEPARRPMHHRPACDGLLCEVGQFWGNLFKGGMGCHRHHGETVAHPSHSERPHEASGHVRHGHRFGKMVKNVAAHILLPVVMGITAGVGAAVLVMFLCSIVAFVVRRLAGREAQYSWTLIPSEVVLIEEDVNEVDEKNGLMNGQAPPPAYAECSEKE</sequence>
<dbReference type="Proteomes" id="UP001175261">
    <property type="component" value="Unassembled WGS sequence"/>
</dbReference>
<evidence type="ECO:0000259" key="4">
    <source>
        <dbReference type="Pfam" id="PF24854"/>
    </source>
</evidence>
<feature type="domain" description="DUF7728" evidence="4">
    <location>
        <begin position="68"/>
        <end position="175"/>
    </location>
</feature>
<evidence type="ECO:0000256" key="2">
    <source>
        <dbReference type="SAM" id="Phobius"/>
    </source>
</evidence>
<organism evidence="5 6">
    <name type="scientific">Sarocladium strictum</name>
    <name type="common">Black bundle disease fungus</name>
    <name type="synonym">Acremonium strictum</name>
    <dbReference type="NCBI Taxonomy" id="5046"/>
    <lineage>
        <taxon>Eukaryota</taxon>
        <taxon>Fungi</taxon>
        <taxon>Dikarya</taxon>
        <taxon>Ascomycota</taxon>
        <taxon>Pezizomycotina</taxon>
        <taxon>Sordariomycetes</taxon>
        <taxon>Hypocreomycetidae</taxon>
        <taxon>Hypocreales</taxon>
        <taxon>Sarocladiaceae</taxon>
        <taxon>Sarocladium</taxon>
    </lineage>
</organism>
<name>A0AA39LAR6_SARSR</name>
<dbReference type="EMBL" id="JAPDFR010000001">
    <property type="protein sequence ID" value="KAK0390871.1"/>
    <property type="molecule type" value="Genomic_DNA"/>
</dbReference>
<feature type="transmembrane region" description="Helical" evidence="2">
    <location>
        <begin position="255"/>
        <end position="284"/>
    </location>
</feature>
<keyword evidence="3" id="KW-0732">Signal</keyword>
<dbReference type="PANTHER" id="PTHR40622">
    <property type="match status" value="1"/>
</dbReference>
<gene>
    <name evidence="5" type="ORF">NLU13_0374</name>
</gene>
<dbReference type="PANTHER" id="PTHR40622:SF1">
    <property type="match status" value="1"/>
</dbReference>
<dbReference type="InterPro" id="IPR056145">
    <property type="entry name" value="DUF7728"/>
</dbReference>
<evidence type="ECO:0000256" key="1">
    <source>
        <dbReference type="SAM" id="MobiDB-lite"/>
    </source>
</evidence>
<feature type="region of interest" description="Disordered" evidence="1">
    <location>
        <begin position="316"/>
        <end position="336"/>
    </location>
</feature>
<comment type="caution">
    <text evidence="5">The sequence shown here is derived from an EMBL/GenBank/DDBJ whole genome shotgun (WGS) entry which is preliminary data.</text>
</comment>
<dbReference type="Pfam" id="PF24854">
    <property type="entry name" value="DUF7728"/>
    <property type="match status" value="1"/>
</dbReference>
<keyword evidence="2" id="KW-0812">Transmembrane</keyword>
<feature type="signal peptide" evidence="3">
    <location>
        <begin position="1"/>
        <end position="24"/>
    </location>
</feature>
<dbReference type="AlphaFoldDB" id="A0AA39LAR6"/>
<proteinExistence type="predicted"/>
<feature type="compositionally biased region" description="Basic and acidic residues" evidence="1">
    <location>
        <begin position="226"/>
        <end position="236"/>
    </location>
</feature>
<protein>
    <recommendedName>
        <fullName evidence="4">DUF7728 domain-containing protein</fullName>
    </recommendedName>
</protein>
<evidence type="ECO:0000313" key="6">
    <source>
        <dbReference type="Proteomes" id="UP001175261"/>
    </source>
</evidence>
<feature type="region of interest" description="Disordered" evidence="1">
    <location>
        <begin position="220"/>
        <end position="240"/>
    </location>
</feature>
<evidence type="ECO:0000256" key="3">
    <source>
        <dbReference type="SAM" id="SignalP"/>
    </source>
</evidence>
<reference evidence="5" key="1">
    <citation type="submission" date="2022-10" db="EMBL/GenBank/DDBJ databases">
        <title>Determination and structural analysis of whole genome sequence of Sarocladium strictum F4-1.</title>
        <authorList>
            <person name="Hu L."/>
            <person name="Jiang Y."/>
        </authorList>
    </citation>
    <scope>NUCLEOTIDE SEQUENCE</scope>
    <source>
        <strain evidence="5">F4-1</strain>
    </source>
</reference>
<evidence type="ECO:0000313" key="5">
    <source>
        <dbReference type="EMBL" id="KAK0390871.1"/>
    </source>
</evidence>
<feature type="chain" id="PRO_5041324839" description="DUF7728 domain-containing protein" evidence="3">
    <location>
        <begin position="25"/>
        <end position="336"/>
    </location>
</feature>
<keyword evidence="6" id="KW-1185">Reference proteome</keyword>
<accession>A0AA39LAR6</accession>
<keyword evidence="2" id="KW-1133">Transmembrane helix</keyword>
<keyword evidence="2" id="KW-0472">Membrane</keyword>